<dbReference type="EMBL" id="PDJF01000001">
    <property type="protein sequence ID" value="PFG27848.1"/>
    <property type="molecule type" value="Genomic_DNA"/>
</dbReference>
<dbReference type="InterPro" id="IPR006179">
    <property type="entry name" value="5_nucleotidase/apyrase"/>
</dbReference>
<feature type="domain" description="5'-Nucleotidase C-terminal" evidence="5">
    <location>
        <begin position="326"/>
        <end position="478"/>
    </location>
</feature>
<dbReference type="InterPro" id="IPR036907">
    <property type="entry name" value="5'-Nucleotdase_C_sf"/>
</dbReference>
<dbReference type="GO" id="GO:0008253">
    <property type="term" value="F:5'-nucleotidase activity"/>
    <property type="evidence" value="ECO:0007669"/>
    <property type="project" value="TreeGrafter"/>
</dbReference>
<dbReference type="GO" id="GO:0009166">
    <property type="term" value="P:nucleotide catabolic process"/>
    <property type="evidence" value="ECO:0007669"/>
    <property type="project" value="InterPro"/>
</dbReference>
<comment type="similarity">
    <text evidence="2">Belongs to the 5'-nucleotidase family.</text>
</comment>
<dbReference type="Pfam" id="PF02872">
    <property type="entry name" value="5_nucleotid_C"/>
    <property type="match status" value="1"/>
</dbReference>
<feature type="domain" description="Calcineurin-like phosphoesterase" evidence="4">
    <location>
        <begin position="37"/>
        <end position="234"/>
    </location>
</feature>
<dbReference type="GO" id="GO:0000166">
    <property type="term" value="F:nucleotide binding"/>
    <property type="evidence" value="ECO:0007669"/>
    <property type="project" value="UniProtKB-KW"/>
</dbReference>
<proteinExistence type="inferred from homology"/>
<evidence type="ECO:0000256" key="3">
    <source>
        <dbReference type="SAM" id="Phobius"/>
    </source>
</evidence>
<organism evidence="6 7">
    <name type="scientific">Corynebacterium renale</name>
    <dbReference type="NCBI Taxonomy" id="1724"/>
    <lineage>
        <taxon>Bacteria</taxon>
        <taxon>Bacillati</taxon>
        <taxon>Actinomycetota</taxon>
        <taxon>Actinomycetes</taxon>
        <taxon>Mycobacteriales</taxon>
        <taxon>Corynebacteriaceae</taxon>
        <taxon>Corynebacterium</taxon>
    </lineage>
</organism>
<dbReference type="AlphaFoldDB" id="A0A2A9DMC0"/>
<dbReference type="RefSeq" id="WP_098388911.1">
    <property type="nucleotide sequence ID" value="NZ_LS483464.1"/>
</dbReference>
<dbReference type="SUPFAM" id="SSF55816">
    <property type="entry name" value="5'-nucleotidase (syn. UDP-sugar hydrolase), C-terminal domain"/>
    <property type="match status" value="1"/>
</dbReference>
<evidence type="ECO:0000313" key="6">
    <source>
        <dbReference type="EMBL" id="PFG27848.1"/>
    </source>
</evidence>
<keyword evidence="3" id="KW-0472">Membrane</keyword>
<feature type="transmembrane region" description="Helical" evidence="3">
    <location>
        <begin position="623"/>
        <end position="644"/>
    </location>
</feature>
<keyword evidence="1 2" id="KW-0732">Signal</keyword>
<evidence type="ECO:0000313" key="7">
    <source>
        <dbReference type="Proteomes" id="UP000221653"/>
    </source>
</evidence>
<protein>
    <submittedName>
        <fullName evidence="6">5'-nucleotidase</fullName>
    </submittedName>
</protein>
<dbReference type="SUPFAM" id="SSF56300">
    <property type="entry name" value="Metallo-dependent phosphatases"/>
    <property type="match status" value="1"/>
</dbReference>
<feature type="signal peptide" evidence="2">
    <location>
        <begin position="1"/>
        <end position="26"/>
    </location>
</feature>
<dbReference type="InterPro" id="IPR004843">
    <property type="entry name" value="Calcineurin-like_PHP"/>
</dbReference>
<evidence type="ECO:0000256" key="1">
    <source>
        <dbReference type="ARBA" id="ARBA00022729"/>
    </source>
</evidence>
<evidence type="ECO:0000259" key="5">
    <source>
        <dbReference type="Pfam" id="PF02872"/>
    </source>
</evidence>
<keyword evidence="3" id="KW-0812">Transmembrane</keyword>
<dbReference type="Proteomes" id="UP000221653">
    <property type="component" value="Unassembled WGS sequence"/>
</dbReference>
<dbReference type="PRINTS" id="PR01607">
    <property type="entry name" value="APYRASEFAMLY"/>
</dbReference>
<sequence>MSTLRRAVAVATACAAAALGTQVAAAQGPARFTISNITDFHGHIELVTDKNGNITEPGAERLKCAVDRATAGKASAFVSSGDNVGGTPFVSAILDDAPTIDILNAMGLEATAVGNHEFDKGTADLRDRIMPESNFPTLGANVDGLDMPPYWIKEMDGVKVAFIGTVTDDTKNLVSPGLIDDVSFRDAVTVTNQLADELTASGAADVIVALIHEGAMETKTFSPNVDVVFAGHSHLEVPPTGTQPLVVQAGSYSKNLANVDLAYDRATDTVTVEKAEVLGVDQIADCLTPYPEIAALVQEAQAAADVEGSKVVAQSPAAFYRGKNEGGDSGSNRGVESTLNNLLAEVAKAGITKNTTVTADIGVMNAGGVRDDLPAGEITYKDAFSVQPFGNDITYTRLSGAAFKEALEQQWKDPAADRPVLSLGVSNNVSYTYDPKAPQGSRITSVTVDGQPLDPAKEYVVAGSTFLLGGGDNFKAFTKGTPLPSTGFIDVTAFNEYLAGTPDLAPRGGQSNVGIHLPEAVRAGEEVTVELNSLMYTQGETAQQVTVELAGATATADITPDFGPAGYGEAGTATVTLPVPADAAGEQVLRVTTDAGTDVTLPVDVSGGDSNDFLTGSAVGSSAGVFSVVAVVFGLIAAAAPLIADRVRPILGQFGIRI</sequence>
<keyword evidence="7" id="KW-1185">Reference proteome</keyword>
<dbReference type="PANTHER" id="PTHR11575">
    <property type="entry name" value="5'-NUCLEOTIDASE-RELATED"/>
    <property type="match status" value="1"/>
</dbReference>
<keyword evidence="2" id="KW-0378">Hydrolase</keyword>
<dbReference type="STRING" id="1724.GCA_001044175_02552"/>
<dbReference type="OrthoDB" id="1016457at2"/>
<accession>A0A2A9DMC0</accession>
<keyword evidence="2" id="KW-0547">Nucleotide-binding</keyword>
<dbReference type="InterPro" id="IPR008334">
    <property type="entry name" value="5'-Nucleotdase_C"/>
</dbReference>
<reference evidence="6 7" key="1">
    <citation type="submission" date="2017-10" db="EMBL/GenBank/DDBJ databases">
        <title>Sequencing the genomes of 1000 actinobacteria strains.</title>
        <authorList>
            <person name="Klenk H.-P."/>
        </authorList>
    </citation>
    <scope>NUCLEOTIDE SEQUENCE [LARGE SCALE GENOMIC DNA]</scope>
    <source>
        <strain evidence="6 7">DSM 20688</strain>
    </source>
</reference>
<dbReference type="Gene3D" id="3.60.21.10">
    <property type="match status" value="1"/>
</dbReference>
<evidence type="ECO:0000259" key="4">
    <source>
        <dbReference type="Pfam" id="PF00149"/>
    </source>
</evidence>
<evidence type="ECO:0000256" key="2">
    <source>
        <dbReference type="RuleBase" id="RU362119"/>
    </source>
</evidence>
<name>A0A2A9DMC0_9CORY</name>
<dbReference type="GO" id="GO:0008768">
    <property type="term" value="F:UDP-sugar diphosphatase activity"/>
    <property type="evidence" value="ECO:0007669"/>
    <property type="project" value="TreeGrafter"/>
</dbReference>
<feature type="chain" id="PRO_5039760716" evidence="2">
    <location>
        <begin position="27"/>
        <end position="658"/>
    </location>
</feature>
<keyword evidence="3" id="KW-1133">Transmembrane helix</keyword>
<dbReference type="InterPro" id="IPR029052">
    <property type="entry name" value="Metallo-depent_PP-like"/>
</dbReference>
<comment type="caution">
    <text evidence="6">The sequence shown here is derived from an EMBL/GenBank/DDBJ whole genome shotgun (WGS) entry which is preliminary data.</text>
</comment>
<dbReference type="Pfam" id="PF00149">
    <property type="entry name" value="Metallophos"/>
    <property type="match status" value="1"/>
</dbReference>
<gene>
    <name evidence="6" type="ORF">ATK06_0927</name>
</gene>
<dbReference type="GO" id="GO:0030288">
    <property type="term" value="C:outer membrane-bounded periplasmic space"/>
    <property type="evidence" value="ECO:0007669"/>
    <property type="project" value="TreeGrafter"/>
</dbReference>
<dbReference type="Gene3D" id="3.90.780.10">
    <property type="entry name" value="5'-Nucleotidase, C-terminal domain"/>
    <property type="match status" value="1"/>
</dbReference>
<dbReference type="PANTHER" id="PTHR11575:SF24">
    <property type="entry name" value="5'-NUCLEOTIDASE"/>
    <property type="match status" value="1"/>
</dbReference>